<feature type="compositionally biased region" description="Basic and acidic residues" evidence="2">
    <location>
        <begin position="692"/>
        <end position="706"/>
    </location>
</feature>
<feature type="coiled-coil region" evidence="1">
    <location>
        <begin position="169"/>
        <end position="220"/>
    </location>
</feature>
<keyword evidence="1" id="KW-0175">Coiled coil</keyword>
<reference evidence="3 4" key="1">
    <citation type="submission" date="2024-02" db="EMBL/GenBank/DDBJ databases">
        <authorList>
            <person name="Chen Y."/>
            <person name="Shah S."/>
            <person name="Dougan E. K."/>
            <person name="Thang M."/>
            <person name="Chan C."/>
        </authorList>
    </citation>
    <scope>NUCLEOTIDE SEQUENCE [LARGE SCALE GENOMIC DNA]</scope>
</reference>
<evidence type="ECO:0000256" key="1">
    <source>
        <dbReference type="SAM" id="Coils"/>
    </source>
</evidence>
<proteinExistence type="predicted"/>
<feature type="compositionally biased region" description="Acidic residues" evidence="2">
    <location>
        <begin position="724"/>
        <end position="734"/>
    </location>
</feature>
<feature type="region of interest" description="Disordered" evidence="2">
    <location>
        <begin position="692"/>
        <end position="734"/>
    </location>
</feature>
<evidence type="ECO:0000256" key="2">
    <source>
        <dbReference type="SAM" id="MobiDB-lite"/>
    </source>
</evidence>
<name>A0ABP0Q0Y4_9DINO</name>
<protein>
    <submittedName>
        <fullName evidence="3">FO synthase subunit 1</fullName>
    </submittedName>
</protein>
<comment type="caution">
    <text evidence="3">The sequence shown here is derived from an EMBL/GenBank/DDBJ whole genome shotgun (WGS) entry which is preliminary data.</text>
</comment>
<evidence type="ECO:0000313" key="4">
    <source>
        <dbReference type="Proteomes" id="UP001642464"/>
    </source>
</evidence>
<gene>
    <name evidence="3" type="ORF">SCF082_LOCUS38862</name>
</gene>
<dbReference type="Proteomes" id="UP001642464">
    <property type="component" value="Unassembled WGS sequence"/>
</dbReference>
<keyword evidence="4" id="KW-1185">Reference proteome</keyword>
<evidence type="ECO:0000313" key="3">
    <source>
        <dbReference type="EMBL" id="CAK9081691.1"/>
    </source>
</evidence>
<dbReference type="EMBL" id="CAXAMM010038879">
    <property type="protein sequence ID" value="CAK9081691.1"/>
    <property type="molecule type" value="Genomic_DNA"/>
</dbReference>
<accession>A0ABP0Q0Y4</accession>
<organism evidence="3 4">
    <name type="scientific">Durusdinium trenchii</name>
    <dbReference type="NCBI Taxonomy" id="1381693"/>
    <lineage>
        <taxon>Eukaryota</taxon>
        <taxon>Sar</taxon>
        <taxon>Alveolata</taxon>
        <taxon>Dinophyceae</taxon>
        <taxon>Suessiales</taxon>
        <taxon>Symbiodiniaceae</taxon>
        <taxon>Durusdinium</taxon>
    </lineage>
</organism>
<sequence length="734" mass="81395">MTSIDPSVAEQLTEAVRCRGMAKLLSHEVISRGMFSKSWTSGLAAAESWKEVLRNKEDGRIASSLDSRHALIVQLFVARLLADHDRCPQTMRKALTYKDAVPKHQCCGMFCHLLDCLERNAPATQFKDMQDRLHKMFMESFMDPDLLHMVSSEVPPGDLKTVAAFRPFLAQLETMVREAKEEKEAALAATAREADLNRLLSNLENDFELLRSRVESSGKEAEAHALDMKYIRERQQHGKQYIDVWMAKKCHFSRTDEHFDSAIPQFLKFKEQFRSKGGDERGVPCRDTMIAGILDGLTLRDVDTVLMVDVVPNRFAEFGRATVERNLLESAFPVHYFGFLFQEFDATTSAVRSRVYEHWDNSSTSPPKERPREERAAEVACPPLGALAWAGKQPVFPQVLVDRFLEGSAEHAQIMAKKKEFDAMFPAAAQPPPTSAPARAGGLCDFSVDSGRAPLDVSRCIDLPSVSVADFETVRVRGQISMSGSRPAIAISNDFSVWLGNTSDADLMVHAGELFGFGLGNFKAEVVSSDASRELHGVVWRVVDDLHFVAYNKKLLPVCQFLRMLAVDHGLGEVEFVDHVLTQRVVKGEGGGELPVCFRYHVGPVSSNNTNVFKLNDPPDSFRAQTLGALYKGSMDKIIKNQRASVVWEAKTPSYSYNAGGVRFLPEKSKEIAMVAIDLLRQGKSIDASMHKALLEQEAPGDKSTEQSEPSAPAKGADGAKEEAEVEAPPEDVE</sequence>